<dbReference type="Proteomes" id="UP000827284">
    <property type="component" value="Unassembled WGS sequence"/>
</dbReference>
<feature type="compositionally biased region" description="Acidic residues" evidence="1">
    <location>
        <begin position="238"/>
        <end position="269"/>
    </location>
</feature>
<name>A0A9P3HJM6_9FUNG</name>
<evidence type="ECO:0000313" key="3">
    <source>
        <dbReference type="Proteomes" id="UP000827284"/>
    </source>
</evidence>
<feature type="region of interest" description="Disordered" evidence="1">
    <location>
        <begin position="208"/>
        <end position="361"/>
    </location>
</feature>
<feature type="compositionally biased region" description="Acidic residues" evidence="1">
    <location>
        <begin position="288"/>
        <end position="297"/>
    </location>
</feature>
<feature type="compositionally biased region" description="Low complexity" evidence="1">
    <location>
        <begin position="404"/>
        <end position="421"/>
    </location>
</feature>
<feature type="compositionally biased region" description="Basic and acidic residues" evidence="1">
    <location>
        <begin position="389"/>
        <end position="401"/>
    </location>
</feature>
<comment type="caution">
    <text evidence="2">The sequence shown here is derived from an EMBL/GenBank/DDBJ whole genome shotgun (WGS) entry which is preliminary data.</text>
</comment>
<evidence type="ECO:0000313" key="2">
    <source>
        <dbReference type="EMBL" id="GJJ77743.1"/>
    </source>
</evidence>
<dbReference type="AlphaFoldDB" id="A0A9P3HJM6"/>
<reference evidence="2" key="2">
    <citation type="journal article" date="2022" name="Microbiol. Resour. Announc.">
        <title>Whole-Genome Sequence of Entomortierella parvispora E1425, a Mucoromycotan Fungus Associated with Burkholderiaceae-Related Endosymbiotic Bacteria.</title>
        <authorList>
            <person name="Herlambang A."/>
            <person name="Guo Y."/>
            <person name="Takashima Y."/>
            <person name="Narisawa K."/>
            <person name="Ohta H."/>
            <person name="Nishizawa T."/>
        </authorList>
    </citation>
    <scope>NUCLEOTIDE SEQUENCE</scope>
    <source>
        <strain evidence="2">E1425</strain>
    </source>
</reference>
<gene>
    <name evidence="2" type="ORF">EMPS_10102</name>
</gene>
<dbReference type="OrthoDB" id="2409801at2759"/>
<proteinExistence type="predicted"/>
<accession>A0A9P3HJM6</accession>
<dbReference type="EMBL" id="BQFW01000014">
    <property type="protein sequence ID" value="GJJ77743.1"/>
    <property type="molecule type" value="Genomic_DNA"/>
</dbReference>
<keyword evidence="3" id="KW-1185">Reference proteome</keyword>
<sequence>MSSTTADAHAARALAQAVLITWLCDRHHDLASLASESLKQRIHFLSLPDRSNLKELCTWDPPSASSSTSCPAWSPAQIDAFIHDSWSPDQLPLHPPKIRLSGSTVSTLASASLSLTPSLSFDSWETTPVLVKQLDEETVQARVPIGQVGDAILVMILSSELESEDENSQSKKVPRWKYHNMVAVSESDLTDESSWKLLLEHQAQDAKEPWPPCLENPVGNLPLLSPAGQDTVGKVGNGEEELDEDDSDDDYWGQYGDTEDESATDENGEGAESSKVKDAQSEAVSETPNDEDDDEDEYWRKYAEQQEEQEAEERKKKLKSQRAGSVGLDNDHQDSSTGPRRVFAELEDPAPTSKIGQVDPNMLSSLLQMLSTQGLHQNLPGQENEPSSEDSRFLDESHDVAVESSGDSSSPSSSVSTSSKAISTLERSLRATVAQAKLDGLSKDQVFEVLSDIYSSSPF</sequence>
<feature type="region of interest" description="Disordered" evidence="1">
    <location>
        <begin position="373"/>
        <end position="421"/>
    </location>
</feature>
<protein>
    <submittedName>
        <fullName evidence="2">Uncharacterized protein</fullName>
    </submittedName>
</protein>
<reference evidence="2" key="1">
    <citation type="submission" date="2021-11" db="EMBL/GenBank/DDBJ databases">
        <authorList>
            <person name="Herlambang A."/>
            <person name="Guo Y."/>
            <person name="Takashima Y."/>
            <person name="Nishizawa T."/>
        </authorList>
    </citation>
    <scope>NUCLEOTIDE SEQUENCE</scope>
    <source>
        <strain evidence="2">E1425</strain>
    </source>
</reference>
<organism evidence="2 3">
    <name type="scientific">Entomortierella parvispora</name>
    <dbReference type="NCBI Taxonomy" id="205924"/>
    <lineage>
        <taxon>Eukaryota</taxon>
        <taxon>Fungi</taxon>
        <taxon>Fungi incertae sedis</taxon>
        <taxon>Mucoromycota</taxon>
        <taxon>Mortierellomycotina</taxon>
        <taxon>Mortierellomycetes</taxon>
        <taxon>Mortierellales</taxon>
        <taxon>Mortierellaceae</taxon>
        <taxon>Entomortierella</taxon>
    </lineage>
</organism>
<evidence type="ECO:0000256" key="1">
    <source>
        <dbReference type="SAM" id="MobiDB-lite"/>
    </source>
</evidence>